<comment type="caution">
    <text evidence="1">The sequence shown here is derived from an EMBL/GenBank/DDBJ whole genome shotgun (WGS) entry which is preliminary data.</text>
</comment>
<dbReference type="AlphaFoldDB" id="A0A2K3NF77"/>
<evidence type="ECO:0000313" key="2">
    <source>
        <dbReference type="Proteomes" id="UP000236291"/>
    </source>
</evidence>
<dbReference type="EMBL" id="ASHM01020402">
    <property type="protein sequence ID" value="PNY01669.1"/>
    <property type="molecule type" value="Genomic_DNA"/>
</dbReference>
<reference evidence="1 2" key="1">
    <citation type="journal article" date="2014" name="Am. J. Bot.">
        <title>Genome assembly and annotation for red clover (Trifolium pratense; Fabaceae).</title>
        <authorList>
            <person name="Istvanek J."/>
            <person name="Jaros M."/>
            <person name="Krenek A."/>
            <person name="Repkova J."/>
        </authorList>
    </citation>
    <scope>NUCLEOTIDE SEQUENCE [LARGE SCALE GENOMIC DNA]</scope>
    <source>
        <strain evidence="2">cv. Tatra</strain>
        <tissue evidence="1">Young leaves</tissue>
    </source>
</reference>
<proteinExistence type="predicted"/>
<accession>A0A2K3NF77</accession>
<gene>
    <name evidence="1" type="ORF">L195_g024970</name>
</gene>
<name>A0A2K3NF77_TRIPR</name>
<sequence length="74" mass="8027">MQFQCDYFITSLVIGKARVPIIKFVGKKSGLMQVEPVTASGLIRASPLPNATAAEPGEAQTYSAAVNWKRTIKM</sequence>
<reference evidence="1 2" key="2">
    <citation type="journal article" date="2017" name="Front. Plant Sci.">
        <title>Gene Classification and Mining of Molecular Markers Useful in Red Clover (Trifolium pratense) Breeding.</title>
        <authorList>
            <person name="Istvanek J."/>
            <person name="Dluhosova J."/>
            <person name="Dluhos P."/>
            <person name="Patkova L."/>
            <person name="Nedelnik J."/>
            <person name="Repkova J."/>
        </authorList>
    </citation>
    <scope>NUCLEOTIDE SEQUENCE [LARGE SCALE GENOMIC DNA]</scope>
    <source>
        <strain evidence="2">cv. Tatra</strain>
        <tissue evidence="1">Young leaves</tissue>
    </source>
</reference>
<evidence type="ECO:0000313" key="1">
    <source>
        <dbReference type="EMBL" id="PNY01669.1"/>
    </source>
</evidence>
<organism evidence="1 2">
    <name type="scientific">Trifolium pratense</name>
    <name type="common">Red clover</name>
    <dbReference type="NCBI Taxonomy" id="57577"/>
    <lineage>
        <taxon>Eukaryota</taxon>
        <taxon>Viridiplantae</taxon>
        <taxon>Streptophyta</taxon>
        <taxon>Embryophyta</taxon>
        <taxon>Tracheophyta</taxon>
        <taxon>Spermatophyta</taxon>
        <taxon>Magnoliopsida</taxon>
        <taxon>eudicotyledons</taxon>
        <taxon>Gunneridae</taxon>
        <taxon>Pentapetalae</taxon>
        <taxon>rosids</taxon>
        <taxon>fabids</taxon>
        <taxon>Fabales</taxon>
        <taxon>Fabaceae</taxon>
        <taxon>Papilionoideae</taxon>
        <taxon>50 kb inversion clade</taxon>
        <taxon>NPAAA clade</taxon>
        <taxon>Hologalegina</taxon>
        <taxon>IRL clade</taxon>
        <taxon>Trifolieae</taxon>
        <taxon>Trifolium</taxon>
    </lineage>
</organism>
<protein>
    <submittedName>
        <fullName evidence="1">Uncharacterized protein</fullName>
    </submittedName>
</protein>
<dbReference type="Proteomes" id="UP000236291">
    <property type="component" value="Unassembled WGS sequence"/>
</dbReference>